<evidence type="ECO:0000256" key="6">
    <source>
        <dbReference type="ARBA" id="ARBA00023229"/>
    </source>
</evidence>
<dbReference type="Proteomes" id="UP001595798">
    <property type="component" value="Unassembled WGS sequence"/>
</dbReference>
<dbReference type="PANTHER" id="PTHR32125">
    <property type="entry name" value="2-C-METHYL-D-ERYTHRITOL 4-PHOSPHATE CYTIDYLYLTRANSFERASE, CHLOROPLASTIC"/>
    <property type="match status" value="1"/>
</dbReference>
<dbReference type="CDD" id="cd02516">
    <property type="entry name" value="CDP-ME_synthetase"/>
    <property type="match status" value="1"/>
</dbReference>
<gene>
    <name evidence="7 8" type="primary">ispD</name>
    <name evidence="8" type="ORF">ACFOZ5_06760</name>
</gene>
<dbReference type="InterPro" id="IPR018294">
    <property type="entry name" value="ISPD_synthase_CS"/>
</dbReference>
<dbReference type="InterPro" id="IPR034683">
    <property type="entry name" value="IspD/TarI"/>
</dbReference>
<dbReference type="Pfam" id="PF01128">
    <property type="entry name" value="IspD"/>
    <property type="match status" value="1"/>
</dbReference>
<comment type="caution">
    <text evidence="8">The sequence shown here is derived from an EMBL/GenBank/DDBJ whole genome shotgun (WGS) entry which is preliminary data.</text>
</comment>
<name>A0ABV8QED9_9GAMM</name>
<dbReference type="EMBL" id="JBHSDI010000010">
    <property type="protein sequence ID" value="MFC4258732.1"/>
    <property type="molecule type" value="Genomic_DNA"/>
</dbReference>
<dbReference type="NCBIfam" id="TIGR00453">
    <property type="entry name" value="ispD"/>
    <property type="match status" value="1"/>
</dbReference>
<reference evidence="9" key="1">
    <citation type="journal article" date="2019" name="Int. J. Syst. Evol. Microbiol.">
        <title>The Global Catalogue of Microorganisms (GCM) 10K type strain sequencing project: providing services to taxonomists for standard genome sequencing and annotation.</title>
        <authorList>
            <consortium name="The Broad Institute Genomics Platform"/>
            <consortium name="The Broad Institute Genome Sequencing Center for Infectious Disease"/>
            <person name="Wu L."/>
            <person name="Ma J."/>
        </authorList>
    </citation>
    <scope>NUCLEOTIDE SEQUENCE [LARGE SCALE GENOMIC DNA]</scope>
    <source>
        <strain evidence="9">CECT 7297</strain>
    </source>
</reference>
<feature type="site" description="Positions MEP for the nucleophilic attack" evidence="7">
    <location>
        <position position="159"/>
    </location>
</feature>
<keyword evidence="6 7" id="KW-0414">Isoprene biosynthesis</keyword>
<protein>
    <recommendedName>
        <fullName evidence="7">2-C-methyl-D-erythritol 4-phosphate cytidylyltransferase</fullName>
        <ecNumber evidence="7">2.7.7.60</ecNumber>
    </recommendedName>
    <alternativeName>
        <fullName evidence="7">4-diphosphocytidyl-2C-methyl-D-erythritol synthase</fullName>
    </alternativeName>
    <alternativeName>
        <fullName evidence="7">MEP cytidylyltransferase</fullName>
        <shortName evidence="7">MCT</shortName>
    </alternativeName>
</protein>
<sequence length="236" mass="25746">MTSHRFWLVVPAAGIGQRMQSAVPKQYLTLADRFVLDVTLSRLLAASTWAGCVVPLHPDDQWWPRSESAADSRIETCPGGAERVDSVMAALRYLEGRAGKDDWVLVHDVARPCIHSDDLHRLRAELAAGTTGGLLAAPVSDTIKQVVPGSGYISGTADRRQLWRAFTPQMFRYGDLLPALENGVGKYRGAITDESSAMELAGWQPRVVPGRTDNIKITVPEDLALAEFILARQDAG</sequence>
<comment type="function">
    <text evidence="7">Catalyzes the formation of 4-diphosphocytidyl-2-C-methyl-D-erythritol from CTP and 2-C-methyl-D-erythritol 4-phosphate (MEP).</text>
</comment>
<feature type="site" description="Transition state stabilizer" evidence="7">
    <location>
        <position position="25"/>
    </location>
</feature>
<dbReference type="SUPFAM" id="SSF53448">
    <property type="entry name" value="Nucleotide-diphospho-sugar transferases"/>
    <property type="match status" value="1"/>
</dbReference>
<comment type="catalytic activity">
    <reaction evidence="1 7">
        <text>2-C-methyl-D-erythritol 4-phosphate + CTP + H(+) = 4-CDP-2-C-methyl-D-erythritol + diphosphate</text>
        <dbReference type="Rhea" id="RHEA:13429"/>
        <dbReference type="ChEBI" id="CHEBI:15378"/>
        <dbReference type="ChEBI" id="CHEBI:33019"/>
        <dbReference type="ChEBI" id="CHEBI:37563"/>
        <dbReference type="ChEBI" id="CHEBI:57823"/>
        <dbReference type="ChEBI" id="CHEBI:58262"/>
        <dbReference type="EC" id="2.7.7.60"/>
    </reaction>
</comment>
<dbReference type="PROSITE" id="PS01295">
    <property type="entry name" value="ISPD"/>
    <property type="match status" value="1"/>
</dbReference>
<accession>A0ABV8QED9</accession>
<comment type="similarity">
    <text evidence="3 7">Belongs to the IspD/TarI cytidylyltransferase family. IspD subfamily.</text>
</comment>
<evidence type="ECO:0000256" key="5">
    <source>
        <dbReference type="ARBA" id="ARBA00022695"/>
    </source>
</evidence>
<dbReference type="HAMAP" id="MF_00108">
    <property type="entry name" value="IspD"/>
    <property type="match status" value="1"/>
</dbReference>
<keyword evidence="5 7" id="KW-0548">Nucleotidyltransferase</keyword>
<evidence type="ECO:0000256" key="3">
    <source>
        <dbReference type="ARBA" id="ARBA00009789"/>
    </source>
</evidence>
<dbReference type="EC" id="2.7.7.60" evidence="7"/>
<keyword evidence="4 7" id="KW-0808">Transferase</keyword>
<dbReference type="PANTHER" id="PTHR32125:SF4">
    <property type="entry name" value="2-C-METHYL-D-ERYTHRITOL 4-PHOSPHATE CYTIDYLYLTRANSFERASE, CHLOROPLASTIC"/>
    <property type="match status" value="1"/>
</dbReference>
<keyword evidence="9" id="KW-1185">Reference proteome</keyword>
<feature type="site" description="Positions MEP for the nucleophilic attack" evidence="7">
    <location>
        <position position="216"/>
    </location>
</feature>
<feature type="site" description="Transition state stabilizer" evidence="7">
    <location>
        <position position="18"/>
    </location>
</feature>
<evidence type="ECO:0000256" key="4">
    <source>
        <dbReference type="ARBA" id="ARBA00022679"/>
    </source>
</evidence>
<evidence type="ECO:0000313" key="8">
    <source>
        <dbReference type="EMBL" id="MFC4258732.1"/>
    </source>
</evidence>
<dbReference type="RefSeq" id="WP_379886258.1">
    <property type="nucleotide sequence ID" value="NZ_JBHSDI010000010.1"/>
</dbReference>
<dbReference type="InterPro" id="IPR029044">
    <property type="entry name" value="Nucleotide-diphossugar_trans"/>
</dbReference>
<organism evidence="8 9">
    <name type="scientific">Marinobacter lacisalsi</name>
    <dbReference type="NCBI Taxonomy" id="475979"/>
    <lineage>
        <taxon>Bacteria</taxon>
        <taxon>Pseudomonadati</taxon>
        <taxon>Pseudomonadota</taxon>
        <taxon>Gammaproteobacteria</taxon>
        <taxon>Pseudomonadales</taxon>
        <taxon>Marinobacteraceae</taxon>
        <taxon>Marinobacter</taxon>
    </lineage>
</organism>
<dbReference type="InterPro" id="IPR050088">
    <property type="entry name" value="IspD/TarI_cytidylyltransf_bact"/>
</dbReference>
<evidence type="ECO:0000256" key="7">
    <source>
        <dbReference type="HAMAP-Rule" id="MF_00108"/>
    </source>
</evidence>
<evidence type="ECO:0000256" key="1">
    <source>
        <dbReference type="ARBA" id="ARBA00001282"/>
    </source>
</evidence>
<evidence type="ECO:0000313" key="9">
    <source>
        <dbReference type="Proteomes" id="UP001595798"/>
    </source>
</evidence>
<dbReference type="InterPro" id="IPR001228">
    <property type="entry name" value="IspD"/>
</dbReference>
<dbReference type="Gene3D" id="3.90.550.10">
    <property type="entry name" value="Spore Coat Polysaccharide Biosynthesis Protein SpsA, Chain A"/>
    <property type="match status" value="1"/>
</dbReference>
<comment type="pathway">
    <text evidence="2 7">Isoprenoid biosynthesis; isopentenyl diphosphate biosynthesis via DXP pathway; isopentenyl diphosphate from 1-deoxy-D-xylulose 5-phosphate: step 2/6.</text>
</comment>
<dbReference type="GO" id="GO:0050518">
    <property type="term" value="F:2-C-methyl-D-erythritol 4-phosphate cytidylyltransferase activity"/>
    <property type="evidence" value="ECO:0007669"/>
    <property type="project" value="UniProtKB-EC"/>
</dbReference>
<evidence type="ECO:0000256" key="2">
    <source>
        <dbReference type="ARBA" id="ARBA00004787"/>
    </source>
</evidence>
<proteinExistence type="inferred from homology"/>